<dbReference type="AlphaFoldDB" id="M3B183"/>
<protein>
    <submittedName>
        <fullName evidence="1">Uncharacterized protein</fullName>
    </submittedName>
</protein>
<keyword evidence="2" id="KW-1185">Reference proteome</keyword>
<dbReference type="HOGENOM" id="CLU_1124959_0_0_1"/>
<reference evidence="1 2" key="1">
    <citation type="journal article" date="2012" name="PLoS Pathog.">
        <title>Diverse lifestyles and strategies of plant pathogenesis encoded in the genomes of eighteen Dothideomycetes fungi.</title>
        <authorList>
            <person name="Ohm R.A."/>
            <person name="Feau N."/>
            <person name="Henrissat B."/>
            <person name="Schoch C.L."/>
            <person name="Horwitz B.A."/>
            <person name="Barry K.W."/>
            <person name="Condon B.J."/>
            <person name="Copeland A.C."/>
            <person name="Dhillon B."/>
            <person name="Glaser F."/>
            <person name="Hesse C.N."/>
            <person name="Kosti I."/>
            <person name="LaButti K."/>
            <person name="Lindquist E.A."/>
            <person name="Lucas S."/>
            <person name="Salamov A.A."/>
            <person name="Bradshaw R.E."/>
            <person name="Ciuffetti L."/>
            <person name="Hamelin R.C."/>
            <person name="Kema G.H.J."/>
            <person name="Lawrence C."/>
            <person name="Scott J.A."/>
            <person name="Spatafora J.W."/>
            <person name="Turgeon B.G."/>
            <person name="de Wit P.J.G.M."/>
            <person name="Zhong S."/>
            <person name="Goodwin S.B."/>
            <person name="Grigoriev I.V."/>
        </authorList>
    </citation>
    <scope>NUCLEOTIDE SEQUENCE [LARGE SCALE GENOMIC DNA]</scope>
    <source>
        <strain evidence="1 2">CIRAD86</strain>
    </source>
</reference>
<evidence type="ECO:0000313" key="2">
    <source>
        <dbReference type="Proteomes" id="UP000016932"/>
    </source>
</evidence>
<dbReference type="KEGG" id="pfj:MYCFIDRAFT_207717"/>
<dbReference type="VEuPathDB" id="FungiDB:MYCFIDRAFT_207717"/>
<accession>M3B183</accession>
<gene>
    <name evidence="1" type="ORF">MYCFIDRAFT_207717</name>
</gene>
<organism evidence="1 2">
    <name type="scientific">Pseudocercospora fijiensis (strain CIRAD86)</name>
    <name type="common">Black leaf streak disease fungus</name>
    <name type="synonym">Mycosphaerella fijiensis</name>
    <dbReference type="NCBI Taxonomy" id="383855"/>
    <lineage>
        <taxon>Eukaryota</taxon>
        <taxon>Fungi</taxon>
        <taxon>Dikarya</taxon>
        <taxon>Ascomycota</taxon>
        <taxon>Pezizomycotina</taxon>
        <taxon>Dothideomycetes</taxon>
        <taxon>Dothideomycetidae</taxon>
        <taxon>Mycosphaerellales</taxon>
        <taxon>Mycosphaerellaceae</taxon>
        <taxon>Pseudocercospora</taxon>
    </lineage>
</organism>
<dbReference type="Proteomes" id="UP000016932">
    <property type="component" value="Unassembled WGS sequence"/>
</dbReference>
<dbReference type="eggNOG" id="ENOG502RV97">
    <property type="taxonomic scope" value="Eukaryota"/>
</dbReference>
<dbReference type="EMBL" id="KB446558">
    <property type="protein sequence ID" value="EME83177.1"/>
    <property type="molecule type" value="Genomic_DNA"/>
</dbReference>
<dbReference type="STRING" id="383855.M3B183"/>
<proteinExistence type="predicted"/>
<evidence type="ECO:0000313" key="1">
    <source>
        <dbReference type="EMBL" id="EME83177.1"/>
    </source>
</evidence>
<name>M3B183_PSEFD</name>
<dbReference type="RefSeq" id="XP_007926479.1">
    <property type="nucleotide sequence ID" value="XM_007928288.1"/>
</dbReference>
<sequence length="247" mass="28007">MNEWVSLRSSSAGPPQLSWLFASFLHPESLLRLGLSTTRSLQYLDVSNEEACKVTYGLERSYGRLEVHNRSKRERTQWENKSISIEHGRKFIHLKPMPRDRMCVMLTVMVRLVIYFRRLRSPWEVHRTSESNPALASSGDIICKLAAWRAATNSSYAENLCNDVPPTRAIRNIVVLFPQATVDNTLRKIWNGTEYPGGALACFDCVGWVGENADQKGGVQMAAIVNMNMTKSCVIRNTQTLRLCPYP</sequence>
<dbReference type="OrthoDB" id="6020543at2759"/>
<dbReference type="GeneID" id="19336614"/>